<feature type="region of interest" description="Disordered" evidence="1">
    <location>
        <begin position="43"/>
        <end position="71"/>
    </location>
</feature>
<dbReference type="AlphaFoldDB" id="A0A1X6YXV3"/>
<gene>
    <name evidence="2" type="ORF">ROJ8625_01621</name>
</gene>
<organism evidence="2 3">
    <name type="scientific">Roseivivax jejudonensis</name>
    <dbReference type="NCBI Taxonomy" id="1529041"/>
    <lineage>
        <taxon>Bacteria</taxon>
        <taxon>Pseudomonadati</taxon>
        <taxon>Pseudomonadota</taxon>
        <taxon>Alphaproteobacteria</taxon>
        <taxon>Rhodobacterales</taxon>
        <taxon>Roseobacteraceae</taxon>
        <taxon>Roseivivax</taxon>
    </lineage>
</organism>
<reference evidence="2 3" key="1">
    <citation type="submission" date="2017-03" db="EMBL/GenBank/DDBJ databases">
        <authorList>
            <person name="Afonso C.L."/>
            <person name="Miller P.J."/>
            <person name="Scott M.A."/>
            <person name="Spackman E."/>
            <person name="Goraichik I."/>
            <person name="Dimitrov K.M."/>
            <person name="Suarez D.L."/>
            <person name="Swayne D.E."/>
        </authorList>
    </citation>
    <scope>NUCLEOTIDE SEQUENCE [LARGE SCALE GENOMIC DNA]</scope>
    <source>
        <strain evidence="2 3">CECT 8625</strain>
    </source>
</reference>
<protein>
    <submittedName>
        <fullName evidence="2">Uncharacterized protein</fullName>
    </submittedName>
</protein>
<evidence type="ECO:0000256" key="1">
    <source>
        <dbReference type="SAM" id="MobiDB-lite"/>
    </source>
</evidence>
<proteinExistence type="predicted"/>
<name>A0A1X6YXV3_9RHOB</name>
<sequence length="85" mass="8955">MLTRRSTPPRSGDMTMLVLTSAGTAILAGLLTFPILMSGPVVASEAPPTDATRSARLPTPSEVEPDERIEPESVCTCQTVLTQAD</sequence>
<dbReference type="Proteomes" id="UP000193570">
    <property type="component" value="Unassembled WGS sequence"/>
</dbReference>
<accession>A0A1X6YXV3</accession>
<evidence type="ECO:0000313" key="2">
    <source>
        <dbReference type="EMBL" id="SLN34481.1"/>
    </source>
</evidence>
<keyword evidence="3" id="KW-1185">Reference proteome</keyword>
<evidence type="ECO:0000313" key="3">
    <source>
        <dbReference type="Proteomes" id="UP000193570"/>
    </source>
</evidence>
<dbReference type="EMBL" id="FWFK01000002">
    <property type="protein sequence ID" value="SLN34481.1"/>
    <property type="molecule type" value="Genomic_DNA"/>
</dbReference>